<keyword evidence="1" id="KW-0238">DNA-binding</keyword>
<dbReference type="EMBL" id="CP154858">
    <property type="protein sequence ID" value="XDT71783.1"/>
    <property type="molecule type" value="Genomic_DNA"/>
</dbReference>
<dbReference type="KEGG" id="tcd:AAIA72_13365"/>
<feature type="domain" description="Integrase SAM-like N-terminal" evidence="2">
    <location>
        <begin position="16"/>
        <end position="87"/>
    </location>
</feature>
<dbReference type="GO" id="GO:0015074">
    <property type="term" value="P:DNA integration"/>
    <property type="evidence" value="ECO:0007669"/>
    <property type="project" value="InterPro"/>
</dbReference>
<evidence type="ECO:0000256" key="1">
    <source>
        <dbReference type="ARBA" id="ARBA00023125"/>
    </source>
</evidence>
<organism evidence="3">
    <name type="scientific">Thermohahella caldifontis</name>
    <dbReference type="NCBI Taxonomy" id="3142973"/>
    <lineage>
        <taxon>Bacteria</taxon>
        <taxon>Pseudomonadati</taxon>
        <taxon>Pseudomonadota</taxon>
        <taxon>Gammaproteobacteria</taxon>
        <taxon>Oceanospirillales</taxon>
        <taxon>Hahellaceae</taxon>
        <taxon>Thermohahella</taxon>
    </lineage>
</organism>
<dbReference type="Pfam" id="PF13495">
    <property type="entry name" value="Phage_int_SAM_4"/>
    <property type="match status" value="1"/>
</dbReference>
<dbReference type="InterPro" id="IPR010998">
    <property type="entry name" value="Integrase_recombinase_N"/>
</dbReference>
<evidence type="ECO:0000313" key="3">
    <source>
        <dbReference type="EMBL" id="XDT71783.1"/>
    </source>
</evidence>
<gene>
    <name evidence="3" type="ORF">AAIA72_13365</name>
</gene>
<dbReference type="Gene3D" id="1.10.150.130">
    <property type="match status" value="1"/>
</dbReference>
<dbReference type="InterPro" id="IPR004107">
    <property type="entry name" value="Integrase_SAM-like_N"/>
</dbReference>
<name>A0AB39UU23_9GAMM</name>
<dbReference type="GO" id="GO:0003677">
    <property type="term" value="F:DNA binding"/>
    <property type="evidence" value="ECO:0007669"/>
    <property type="project" value="UniProtKB-KW"/>
</dbReference>
<reference evidence="3" key="1">
    <citation type="submission" date="2024-05" db="EMBL/GenBank/DDBJ databases">
        <title>Genome sequencing of novel strain.</title>
        <authorList>
            <person name="Ganbat D."/>
            <person name="Ganbat S."/>
            <person name="Lee S.-J."/>
        </authorList>
    </citation>
    <scope>NUCLEOTIDE SEQUENCE</scope>
    <source>
        <strain evidence="3">SMD15-11</strain>
    </source>
</reference>
<dbReference type="RefSeq" id="WP_369600807.1">
    <property type="nucleotide sequence ID" value="NZ_CP154858.1"/>
</dbReference>
<dbReference type="AlphaFoldDB" id="A0AB39UU23"/>
<sequence>MPQSADVLNDQVIRTIRELLQAEHLQDRTVNTYTHWIERFLWLNQGKPIERLDEQDVNGFMHHVRQQLSASQARQKQALRALQYFFSIIRPRLSAQLDEENSLSA</sequence>
<proteinExistence type="predicted"/>
<accession>A0AB39UU23</accession>
<protein>
    <submittedName>
        <fullName evidence="3">Site-specific integrase</fullName>
    </submittedName>
</protein>
<evidence type="ECO:0000259" key="2">
    <source>
        <dbReference type="Pfam" id="PF13495"/>
    </source>
</evidence>